<dbReference type="InterPro" id="IPR049331">
    <property type="entry name" value="Top1B_N_bact"/>
</dbReference>
<accession>A0A5N0TEZ0</accession>
<dbReference type="EMBL" id="VYUY01000010">
    <property type="protein sequence ID" value="KAA9133635.1"/>
    <property type="molecule type" value="Genomic_DNA"/>
</dbReference>
<name>A0A5N0TEZ0_9MICO</name>
<evidence type="ECO:0000313" key="9">
    <source>
        <dbReference type="EMBL" id="KAA9133635.1"/>
    </source>
</evidence>
<dbReference type="PRINTS" id="PR00416">
    <property type="entry name" value="EUTPISMRASEI"/>
</dbReference>
<evidence type="ECO:0000256" key="5">
    <source>
        <dbReference type="ARBA" id="ARBA00023125"/>
    </source>
</evidence>
<protein>
    <recommendedName>
        <fullName evidence="3">DNA topoisomerase</fullName>
        <ecNumber evidence="3">5.6.2.1</ecNumber>
    </recommendedName>
</protein>
<dbReference type="Pfam" id="PF01028">
    <property type="entry name" value="Topoisom_I"/>
    <property type="match status" value="1"/>
</dbReference>
<comment type="similarity">
    <text evidence="2">Belongs to the type IB topoisomerase family.</text>
</comment>
<evidence type="ECO:0000313" key="10">
    <source>
        <dbReference type="Proteomes" id="UP000326838"/>
    </source>
</evidence>
<dbReference type="SUPFAM" id="SSF55869">
    <property type="entry name" value="DNA topoisomerase I domain"/>
    <property type="match status" value="1"/>
</dbReference>
<dbReference type="Gene3D" id="3.90.15.10">
    <property type="entry name" value="Topoisomerase I, Chain A, domain 3"/>
    <property type="match status" value="1"/>
</dbReference>
<proteinExistence type="inferred from homology"/>
<dbReference type="GO" id="GO:0003677">
    <property type="term" value="F:DNA binding"/>
    <property type="evidence" value="ECO:0007669"/>
    <property type="project" value="UniProtKB-KW"/>
</dbReference>
<dbReference type="InterPro" id="IPR035447">
    <property type="entry name" value="DNA_topo_I_N_sf"/>
</dbReference>
<keyword evidence="6 9" id="KW-0413">Isomerase</keyword>
<comment type="catalytic activity">
    <reaction evidence="1">
        <text>ATP-independent breakage of single-stranded DNA, followed by passage and rejoining.</text>
        <dbReference type="EC" id="5.6.2.1"/>
    </reaction>
</comment>
<evidence type="ECO:0000256" key="3">
    <source>
        <dbReference type="ARBA" id="ARBA00012891"/>
    </source>
</evidence>
<evidence type="ECO:0000259" key="8">
    <source>
        <dbReference type="Pfam" id="PF21338"/>
    </source>
</evidence>
<dbReference type="GO" id="GO:0003917">
    <property type="term" value="F:DNA topoisomerase type I (single strand cut, ATP-independent) activity"/>
    <property type="evidence" value="ECO:0007669"/>
    <property type="project" value="UniProtKB-EC"/>
</dbReference>
<sequence length="320" mass="34809">MPGLNRVDPGSDAGISRVRAGKGFRYTAPDGGSIGDADRERIAALVIPPAWRDVWICTDPHGHIQAVGTDDAGRRQYLYHPDWSTRRDKGKYARALALAEALPHARGRVTASLRRADESREAALATAFRLLDSGALRIGSRTYLARGGGRGLTTLQRRDATIEAGVVILDFPAKSGVHAHIELADEDLAVALEPLTAGRPRSTLLTFRRGRRRVPLTPADVNAYIRALTGGDFTAKDFRTLRGTIVAADALARIGHVETKKARKISEREAVRAAAGFLGNTPSVARSSYIDPRVWQAYGRGRLLETDVAPETALRRLVQR</sequence>
<feature type="domain" description="DNA topoisomerase I catalytic core eukaryotic-type" evidence="7">
    <location>
        <begin position="85"/>
        <end position="287"/>
    </location>
</feature>
<dbReference type="PROSITE" id="PS52038">
    <property type="entry name" value="TOPO_IB_2"/>
    <property type="match status" value="1"/>
</dbReference>
<keyword evidence="5" id="KW-0238">DNA-binding</keyword>
<dbReference type="InterPro" id="IPR001631">
    <property type="entry name" value="TopoI"/>
</dbReference>
<dbReference type="InterPro" id="IPR011010">
    <property type="entry name" value="DNA_brk_join_enz"/>
</dbReference>
<dbReference type="RefSeq" id="WP_150893426.1">
    <property type="nucleotide sequence ID" value="NZ_VYUY01000010.1"/>
</dbReference>
<dbReference type="Pfam" id="PF21338">
    <property type="entry name" value="Top1B_N_bact"/>
    <property type="match status" value="1"/>
</dbReference>
<keyword evidence="4" id="KW-0799">Topoisomerase</keyword>
<dbReference type="Gene3D" id="1.10.132.120">
    <property type="match status" value="1"/>
</dbReference>
<organism evidence="9 10">
    <name type="scientific">Microbacterium caowuchunii</name>
    <dbReference type="NCBI Taxonomy" id="2614638"/>
    <lineage>
        <taxon>Bacteria</taxon>
        <taxon>Bacillati</taxon>
        <taxon>Actinomycetota</taxon>
        <taxon>Actinomycetes</taxon>
        <taxon>Micrococcales</taxon>
        <taxon>Microbacteriaceae</taxon>
        <taxon>Microbacterium</taxon>
    </lineage>
</organism>
<dbReference type="InterPro" id="IPR014711">
    <property type="entry name" value="TopoI_cat_a-hlx-sub_euk"/>
</dbReference>
<dbReference type="Proteomes" id="UP000326838">
    <property type="component" value="Unassembled WGS sequence"/>
</dbReference>
<keyword evidence="10" id="KW-1185">Reference proteome</keyword>
<dbReference type="SUPFAM" id="SSF56349">
    <property type="entry name" value="DNA breaking-rejoining enzymes"/>
    <property type="match status" value="1"/>
</dbReference>
<comment type="caution">
    <text evidence="9">The sequence shown here is derived from an EMBL/GenBank/DDBJ whole genome shotgun (WGS) entry which is preliminary data.</text>
</comment>
<evidence type="ECO:0000259" key="7">
    <source>
        <dbReference type="Pfam" id="PF01028"/>
    </source>
</evidence>
<evidence type="ECO:0000256" key="6">
    <source>
        <dbReference type="ARBA" id="ARBA00023235"/>
    </source>
</evidence>
<dbReference type="EC" id="5.6.2.1" evidence="3"/>
<dbReference type="InterPro" id="IPR013500">
    <property type="entry name" value="TopoI_cat_euk"/>
</dbReference>
<feature type="domain" description="DNA topoisomerase IB N-terminal" evidence="8">
    <location>
        <begin position="23"/>
        <end position="70"/>
    </location>
</feature>
<evidence type="ECO:0000256" key="1">
    <source>
        <dbReference type="ARBA" id="ARBA00000213"/>
    </source>
</evidence>
<evidence type="ECO:0000256" key="2">
    <source>
        <dbReference type="ARBA" id="ARBA00006645"/>
    </source>
</evidence>
<gene>
    <name evidence="9" type="ORF">F6B40_09535</name>
</gene>
<evidence type="ECO:0000256" key="4">
    <source>
        <dbReference type="ARBA" id="ARBA00023029"/>
    </source>
</evidence>
<dbReference type="GO" id="GO:0006265">
    <property type="term" value="P:DNA topological change"/>
    <property type="evidence" value="ECO:0007669"/>
    <property type="project" value="InterPro"/>
</dbReference>
<dbReference type="Gene3D" id="3.30.66.10">
    <property type="entry name" value="DNA topoisomerase I domain"/>
    <property type="match status" value="1"/>
</dbReference>
<dbReference type="AlphaFoldDB" id="A0A5N0TEZ0"/>
<reference evidence="10" key="1">
    <citation type="submission" date="2019-09" db="EMBL/GenBank/DDBJ databases">
        <title>Mumia zhuanghuii sp. nov. isolated from the intestinal contents of plateau pika (Ochotona curzoniae) in the Qinghai-Tibet plateau of China.</title>
        <authorList>
            <person name="Tian Z."/>
        </authorList>
    </citation>
    <scope>NUCLEOTIDE SEQUENCE [LARGE SCALE GENOMIC DNA]</scope>
    <source>
        <strain evidence="10">L-033</strain>
    </source>
</reference>